<dbReference type="Gene3D" id="3.40.50.720">
    <property type="entry name" value="NAD(P)-binding Rossmann-like Domain"/>
    <property type="match status" value="1"/>
</dbReference>
<dbReference type="Pfam" id="PF12706">
    <property type="entry name" value="Lactamase_B_2"/>
    <property type="match status" value="1"/>
</dbReference>
<gene>
    <name evidence="6" type="ORF">SCF082_LOCUS8403</name>
</gene>
<proteinExistence type="predicted"/>
<dbReference type="InterPro" id="IPR001680">
    <property type="entry name" value="WD40_rpt"/>
</dbReference>
<dbReference type="InterPro" id="IPR036322">
    <property type="entry name" value="WD40_repeat_dom_sf"/>
</dbReference>
<keyword evidence="7" id="KW-1185">Reference proteome</keyword>
<feature type="repeat" description="WD" evidence="3">
    <location>
        <begin position="501"/>
        <end position="542"/>
    </location>
</feature>
<dbReference type="Pfam" id="PF01408">
    <property type="entry name" value="GFO_IDH_MocA"/>
    <property type="match status" value="1"/>
</dbReference>
<dbReference type="PANTHER" id="PTHR46504">
    <property type="entry name" value="TRNASE Z TRZ1"/>
    <property type="match status" value="1"/>
</dbReference>
<dbReference type="Proteomes" id="UP001642464">
    <property type="component" value="Unassembled WGS sequence"/>
</dbReference>
<evidence type="ECO:0000259" key="4">
    <source>
        <dbReference type="Pfam" id="PF01408"/>
    </source>
</evidence>
<feature type="repeat" description="WD" evidence="3">
    <location>
        <begin position="329"/>
        <end position="369"/>
    </location>
</feature>
<organism evidence="6 7">
    <name type="scientific">Durusdinium trenchii</name>
    <dbReference type="NCBI Taxonomy" id="1381693"/>
    <lineage>
        <taxon>Eukaryota</taxon>
        <taxon>Sar</taxon>
        <taxon>Alveolata</taxon>
        <taxon>Dinophyceae</taxon>
        <taxon>Suessiales</taxon>
        <taxon>Symbiodiniaceae</taxon>
        <taxon>Durusdinium</taxon>
    </lineage>
</organism>
<dbReference type="InterPro" id="IPR015943">
    <property type="entry name" value="WD40/YVTN_repeat-like_dom_sf"/>
</dbReference>
<feature type="repeat" description="WD" evidence="3">
    <location>
        <begin position="590"/>
        <end position="625"/>
    </location>
</feature>
<evidence type="ECO:0000256" key="1">
    <source>
        <dbReference type="ARBA" id="ARBA00022574"/>
    </source>
</evidence>
<keyword evidence="6" id="KW-0255">Endonuclease</keyword>
<evidence type="ECO:0000313" key="7">
    <source>
        <dbReference type="Proteomes" id="UP001642464"/>
    </source>
</evidence>
<keyword evidence="6" id="KW-0540">Nuclease</keyword>
<dbReference type="InterPro" id="IPR019775">
    <property type="entry name" value="WD40_repeat_CS"/>
</dbReference>
<dbReference type="InterPro" id="IPR001279">
    <property type="entry name" value="Metallo-B-lactamas"/>
</dbReference>
<dbReference type="SUPFAM" id="SSF50978">
    <property type="entry name" value="WD40 repeat-like"/>
    <property type="match status" value="1"/>
</dbReference>
<dbReference type="SMART" id="SM00320">
    <property type="entry name" value="WD40"/>
    <property type="match status" value="7"/>
</dbReference>
<comment type="caution">
    <text evidence="6">The sequence shown here is derived from an EMBL/GenBank/DDBJ whole genome shotgun (WGS) entry which is preliminary data.</text>
</comment>
<evidence type="ECO:0000256" key="3">
    <source>
        <dbReference type="PROSITE-ProRule" id="PRU00221"/>
    </source>
</evidence>
<dbReference type="Gene3D" id="3.60.15.10">
    <property type="entry name" value="Ribonuclease Z/Hydroxyacylglutathione hydrolase-like"/>
    <property type="match status" value="1"/>
</dbReference>
<dbReference type="PANTHER" id="PTHR46504:SF2">
    <property type="entry name" value="TRNASE Z TRZ1"/>
    <property type="match status" value="1"/>
</dbReference>
<sequence length="983" mass="107661">MIENLPVKSLTHEGLTLEGYSRAAVQTYWRVPELKLGFDLGGSPWSFMGTPTYFISHAHLDHMAALPAYVARRRMMKMDPPAIYIPAEVVESVERMLKSWQRLDRGRMLCELIGVSPGDEISLSREHVVTVFATDHTVPSVGYIVWERRKKLKPEYQGLSGDEIRDVALSGVEVSAEIRVPIVAYCGDTAPKALDACPDVYKARILITETTFFRPEHRREKIHKYGHTHLDDIVARADRFENELIVLGHFSTRYHDKQIRRACEKRMPAELMSRTELWMSGTQQRERMMMSRFYSVGWLMVLPLLATFVAAQEERAGAGSAAPQQVAVLKGFSDWVTSVEFAPDDSVLAAGSYEEVRLWDVVAREEMGRLKLKSGFARSLAFSPNGSTLAVGSYQAIELWDLKTRQRVGILKGHRGYVTDVLFLADGELLSASEDRSVRQWSLSDSQETGRLEGITQPVMDLAYSPETGTVAAALGDDTRLTQAGRVQVWQLPGTTPLHTFDDHESGALSVAFANAGTQLLSGSLDEKVHSYSLPEGSLTQTYDEHSRPVNDLVRIAGTSLAVSGSGGRFKGKNLVRIWNVSSNEDLAAFEPHKEKINAIAVSGNGETLATAGNDRMVTVWDISSLLSAGRTEEPSGNTATRQSEASRVAELAYETLHRTAFLADDAKAVKRVGIIGLDTSHSIAFTKMLNAEEPEPEFAGFQVVAAYPYGSRTIESSTSRIPQYSETVEGLGVKVVDSIDALLAEVDVVLLETNDGRPHLEQALKVFEAGKPVFIDKPVAGSLADCLAIYQAAEKFGVPVFSSSSLRFMPSALAARKGSLGDVVGCDTFSPCSLEATHPDLFWYGIHGVEILFTVMGPDVQQVTRVSTESTDVAAGVWEGGRIGTFRGLRDGKRGYGGTVFGSKGIGQLNDYGGYRPLLVEIVEFFKSGEPPVLADETIALYAFMEAADESKRQGGKPVQIADVMAKAQKEAESRLEALLAK</sequence>
<dbReference type="SUPFAM" id="SSF56281">
    <property type="entry name" value="Metallo-hydrolase/oxidoreductase"/>
    <property type="match status" value="1"/>
</dbReference>
<keyword evidence="2" id="KW-0677">Repeat</keyword>
<dbReference type="Gene3D" id="3.30.360.10">
    <property type="entry name" value="Dihydrodipicolinate Reductase, domain 2"/>
    <property type="match status" value="1"/>
</dbReference>
<dbReference type="EMBL" id="CAXAMM010004799">
    <property type="protein sequence ID" value="CAK9004989.1"/>
    <property type="molecule type" value="Genomic_DNA"/>
</dbReference>
<dbReference type="InterPro" id="IPR036866">
    <property type="entry name" value="RibonucZ/Hydroxyglut_hydro"/>
</dbReference>
<feature type="domain" description="Gfo/Idh/MocA-like oxidoreductase N-terminal" evidence="4">
    <location>
        <begin position="718"/>
        <end position="802"/>
    </location>
</feature>
<feature type="repeat" description="WD" evidence="3">
    <location>
        <begin position="411"/>
        <end position="451"/>
    </location>
</feature>
<evidence type="ECO:0000313" key="6">
    <source>
        <dbReference type="EMBL" id="CAK9004989.1"/>
    </source>
</evidence>
<keyword evidence="6" id="KW-0378">Hydrolase</keyword>
<dbReference type="PROSITE" id="PS00678">
    <property type="entry name" value="WD_REPEATS_1"/>
    <property type="match status" value="1"/>
</dbReference>
<feature type="domain" description="Metallo-beta-lactamase" evidence="5">
    <location>
        <begin position="54"/>
        <end position="250"/>
    </location>
</feature>
<reference evidence="6 7" key="1">
    <citation type="submission" date="2024-02" db="EMBL/GenBank/DDBJ databases">
        <authorList>
            <person name="Chen Y."/>
            <person name="Shah S."/>
            <person name="Dougan E. K."/>
            <person name="Thang M."/>
            <person name="Chan C."/>
        </authorList>
    </citation>
    <scope>NUCLEOTIDE SEQUENCE [LARGE SCALE GENOMIC DNA]</scope>
</reference>
<accession>A0ABP0IT67</accession>
<evidence type="ECO:0000256" key="2">
    <source>
        <dbReference type="ARBA" id="ARBA00022737"/>
    </source>
</evidence>
<dbReference type="PROSITE" id="PS50082">
    <property type="entry name" value="WD_REPEATS_2"/>
    <property type="match status" value="4"/>
</dbReference>
<dbReference type="InterPro" id="IPR000683">
    <property type="entry name" value="Gfo/Idh/MocA-like_OxRdtase_N"/>
</dbReference>
<protein>
    <submittedName>
        <fullName evidence="6">TRNase Z TRZ1 (Nuclear ribonuclease Z) (Nuclear RNase Z) (Short tRNase Z 1) (Zinc phosphodiesterase NUZ) (tRNA 3 endonuclease) (tRNase ZS1) (AthTRZS1)</fullName>
    </submittedName>
</protein>
<dbReference type="SUPFAM" id="SSF51735">
    <property type="entry name" value="NAD(P)-binding Rossmann-fold domains"/>
    <property type="match status" value="1"/>
</dbReference>
<dbReference type="InterPro" id="IPR036291">
    <property type="entry name" value="NAD(P)-bd_dom_sf"/>
</dbReference>
<evidence type="ECO:0000259" key="5">
    <source>
        <dbReference type="Pfam" id="PF12706"/>
    </source>
</evidence>
<dbReference type="Gene3D" id="2.130.10.10">
    <property type="entry name" value="YVTN repeat-like/Quinoprotein amine dehydrogenase"/>
    <property type="match status" value="2"/>
</dbReference>
<dbReference type="GO" id="GO:0004519">
    <property type="term" value="F:endonuclease activity"/>
    <property type="evidence" value="ECO:0007669"/>
    <property type="project" value="UniProtKB-KW"/>
</dbReference>
<dbReference type="CDD" id="cd00200">
    <property type="entry name" value="WD40"/>
    <property type="match status" value="1"/>
</dbReference>
<dbReference type="PROSITE" id="PS50294">
    <property type="entry name" value="WD_REPEATS_REGION"/>
    <property type="match status" value="2"/>
</dbReference>
<dbReference type="Pfam" id="PF00400">
    <property type="entry name" value="WD40"/>
    <property type="match status" value="5"/>
</dbReference>
<name>A0ABP0IT67_9DINO</name>
<keyword evidence="1 3" id="KW-0853">WD repeat</keyword>